<accession>A0A803JES8</accession>
<evidence type="ECO:0000256" key="9">
    <source>
        <dbReference type="SAM" id="MobiDB-lite"/>
    </source>
</evidence>
<keyword evidence="3" id="KW-0677">Repeat</keyword>
<proteinExistence type="predicted"/>
<feature type="chain" id="PRO_5030872723" evidence="11">
    <location>
        <begin position="20"/>
        <end position="662"/>
    </location>
</feature>
<dbReference type="Pfam" id="PF08205">
    <property type="entry name" value="C2-set_2"/>
    <property type="match status" value="1"/>
</dbReference>
<dbReference type="InParanoid" id="A0A803JES8"/>
<dbReference type="PANTHER" id="PTHR11973">
    <property type="entry name" value="CELL SURFACE GLYCOPROTEIN MUC18-RELATED"/>
    <property type="match status" value="1"/>
</dbReference>
<dbReference type="InterPro" id="IPR003598">
    <property type="entry name" value="Ig_sub2"/>
</dbReference>
<dbReference type="FunCoup" id="A0A803JES8">
    <property type="interactions" value="153"/>
</dbReference>
<keyword evidence="6" id="KW-1015">Disulfide bond</keyword>
<feature type="transmembrane region" description="Helical" evidence="10">
    <location>
        <begin position="544"/>
        <end position="568"/>
    </location>
</feature>
<dbReference type="InterPro" id="IPR036179">
    <property type="entry name" value="Ig-like_dom_sf"/>
</dbReference>
<dbReference type="PROSITE" id="PS50835">
    <property type="entry name" value="IG_LIKE"/>
    <property type="match status" value="5"/>
</dbReference>
<evidence type="ECO:0000256" key="1">
    <source>
        <dbReference type="ARBA" id="ARBA00004479"/>
    </source>
</evidence>
<organism evidence="13">
    <name type="scientific">Xenopus tropicalis</name>
    <name type="common">Western clawed frog</name>
    <name type="synonym">Silurana tropicalis</name>
    <dbReference type="NCBI Taxonomy" id="8364"/>
    <lineage>
        <taxon>Eukaryota</taxon>
        <taxon>Metazoa</taxon>
        <taxon>Chordata</taxon>
        <taxon>Craniata</taxon>
        <taxon>Vertebrata</taxon>
        <taxon>Euteleostomi</taxon>
        <taxon>Amphibia</taxon>
        <taxon>Batrachia</taxon>
        <taxon>Anura</taxon>
        <taxon>Pipoidea</taxon>
        <taxon>Pipidae</taxon>
        <taxon>Xenopodinae</taxon>
        <taxon>Xenopus</taxon>
        <taxon>Silurana</taxon>
    </lineage>
</organism>
<dbReference type="InterPro" id="IPR013106">
    <property type="entry name" value="Ig_V-set"/>
</dbReference>
<feature type="domain" description="Ig-like" evidence="12">
    <location>
        <begin position="129"/>
        <end position="233"/>
    </location>
</feature>
<dbReference type="PANTHER" id="PTHR11973:SF18">
    <property type="entry name" value="CELL SURFACE GLYCOPROTEIN MUC18"/>
    <property type="match status" value="1"/>
</dbReference>
<reference evidence="13" key="2">
    <citation type="submission" date="2021-03" db="UniProtKB">
        <authorList>
            <consortium name="Ensembl"/>
        </authorList>
    </citation>
    <scope>IDENTIFICATION</scope>
</reference>
<evidence type="ECO:0000256" key="6">
    <source>
        <dbReference type="ARBA" id="ARBA00023157"/>
    </source>
</evidence>
<keyword evidence="5 10" id="KW-0472">Membrane</keyword>
<evidence type="ECO:0000256" key="10">
    <source>
        <dbReference type="SAM" id="Phobius"/>
    </source>
</evidence>
<protein>
    <submittedName>
        <fullName evidence="13">Melanoma cell adhesion molecule</fullName>
    </submittedName>
</protein>
<feature type="compositionally biased region" description="Polar residues" evidence="9">
    <location>
        <begin position="518"/>
        <end position="531"/>
    </location>
</feature>
<comment type="subcellular location">
    <subcellularLocation>
        <location evidence="1">Membrane</location>
        <topology evidence="1">Single-pass type I membrane protein</topology>
    </subcellularLocation>
</comment>
<dbReference type="Bgee" id="ENSXETG00000021591">
    <property type="expression patterns" value="Expressed in skeletal muscle tissue and 11 other cell types or tissues"/>
</dbReference>
<dbReference type="InterPro" id="IPR007110">
    <property type="entry name" value="Ig-like_dom"/>
</dbReference>
<dbReference type="GO" id="GO:0016020">
    <property type="term" value="C:membrane"/>
    <property type="evidence" value="ECO:0007669"/>
    <property type="project" value="UniProtKB-SubCell"/>
</dbReference>
<evidence type="ECO:0000256" key="5">
    <source>
        <dbReference type="ARBA" id="ARBA00023136"/>
    </source>
</evidence>
<evidence type="ECO:0000256" key="8">
    <source>
        <dbReference type="ARBA" id="ARBA00023319"/>
    </source>
</evidence>
<dbReference type="SMART" id="SM00409">
    <property type="entry name" value="IG"/>
    <property type="match status" value="4"/>
</dbReference>
<dbReference type="GeneTree" id="ENSGT00940000155838"/>
<feature type="region of interest" description="Disordered" evidence="9">
    <location>
        <begin position="509"/>
        <end position="534"/>
    </location>
</feature>
<sequence>MTSLILLSLCLLSWRGALGQPDGVLQVKAKVSETIKLPCSSYKDGESNNKTLEWLSKKTTEKVIYRRGPNGLTVPDPELKERMSVDEHFTLEITDVRVQDEMIFICRVVDTSTKEDAVQLLVFKAPESPEIIMTKTSFRSTDEISEFGSCKSVNGYPLPTITWYKNDLPLKHKQNEVQISSLNTQLSSGLYTVESSLSLPLQKDDDKADIYCEVSYHLPSGDHMMESEKKNITVLYPSKSVRLFRLFPIGPVKEGDDVELKCEGDGTMPLDINYKRKGEELNLGEGPSLILEKVTHSSSGTYECTGMDFENLDESMTDEIELQVHFLDQPEFSQMSPVVVHPGDHLSVSCEANSSVETETLWKHKGHIMAHDSFLTLSEITHAMSGKYICIVTLPSVPGLSVSKELEIIVKGKPELSVSSKSIYVQENNLATVTCKALAHPKPTITWSANGTTSEMMEGPEITSELSFIVTSELLDIGVVVCKATNKMGSSKEEIKLYLSTTPPVSVTTSSDLLTSPAPENNTGSGNTVPSDTKKDVLRGGSHGVLIVVVIICILLLAILGAVLYFLYKKGRIPCGRSGKQDITKPGEKEQIVVEMKPDSPAEESVLLPGAQEKKPPGDQVGTALLNLFNRKYNAALYLGIVGFIYVRKCSSHIFPGSQLHV</sequence>
<keyword evidence="2 10" id="KW-0812">Transmembrane</keyword>
<dbReference type="SUPFAM" id="SSF48726">
    <property type="entry name" value="Immunoglobulin"/>
    <property type="match status" value="5"/>
</dbReference>
<dbReference type="Xenbase" id="XB-GENE-1002617">
    <property type="gene designation" value="mcam"/>
</dbReference>
<dbReference type="AlphaFoldDB" id="A0A803JES8"/>
<feature type="domain" description="Ig-like" evidence="12">
    <location>
        <begin position="414"/>
        <end position="500"/>
    </location>
</feature>
<keyword evidence="4 10" id="KW-1133">Transmembrane helix</keyword>
<dbReference type="Pfam" id="PF13927">
    <property type="entry name" value="Ig_3"/>
    <property type="match status" value="1"/>
</dbReference>
<name>A0A803JES8_XENTR</name>
<feature type="domain" description="Ig-like" evidence="12">
    <location>
        <begin position="237"/>
        <end position="323"/>
    </location>
</feature>
<evidence type="ECO:0000256" key="7">
    <source>
        <dbReference type="ARBA" id="ARBA00023180"/>
    </source>
</evidence>
<dbReference type="InterPro" id="IPR051116">
    <property type="entry name" value="Surface_Rcpt/Adhesion_Mol"/>
</dbReference>
<feature type="signal peptide" evidence="11">
    <location>
        <begin position="1"/>
        <end position="19"/>
    </location>
</feature>
<evidence type="ECO:0000256" key="4">
    <source>
        <dbReference type="ARBA" id="ARBA00022989"/>
    </source>
</evidence>
<feature type="domain" description="Ig-like" evidence="12">
    <location>
        <begin position="21"/>
        <end position="119"/>
    </location>
</feature>
<evidence type="ECO:0000256" key="3">
    <source>
        <dbReference type="ARBA" id="ARBA00022737"/>
    </source>
</evidence>
<evidence type="ECO:0000313" key="13">
    <source>
        <dbReference type="Ensembl" id="ENSXETP00000106391"/>
    </source>
</evidence>
<evidence type="ECO:0000256" key="11">
    <source>
        <dbReference type="SAM" id="SignalP"/>
    </source>
</evidence>
<keyword evidence="7" id="KW-0325">Glycoprotein</keyword>
<keyword evidence="11" id="KW-0732">Signal</keyword>
<gene>
    <name evidence="13" type="primary">mcam</name>
</gene>
<dbReference type="InterPro" id="IPR003599">
    <property type="entry name" value="Ig_sub"/>
</dbReference>
<dbReference type="Ensembl" id="ENSXETT00000108050">
    <property type="protein sequence ID" value="ENSXETP00000106391"/>
    <property type="gene ID" value="ENSXETG00000021591"/>
</dbReference>
<dbReference type="InterPro" id="IPR013783">
    <property type="entry name" value="Ig-like_fold"/>
</dbReference>
<evidence type="ECO:0000256" key="2">
    <source>
        <dbReference type="ARBA" id="ARBA00022692"/>
    </source>
</evidence>
<keyword evidence="8" id="KW-0393">Immunoglobulin domain</keyword>
<dbReference type="Gene3D" id="2.60.40.10">
    <property type="entry name" value="Immunoglobulins"/>
    <property type="match status" value="5"/>
</dbReference>
<reference evidence="13" key="1">
    <citation type="journal article" date="2010" name="Science">
        <title>The genome of the Western clawed frog Xenopus tropicalis.</title>
        <authorList>
            <person name="Hellsten U."/>
            <person name="Harland R.M."/>
            <person name="Gilchrist M.J."/>
            <person name="Hendrix D."/>
            <person name="Jurka J."/>
            <person name="Kapitonov V."/>
            <person name="Ovcharenko I."/>
            <person name="Putnam N.H."/>
            <person name="Shu S."/>
            <person name="Taher L."/>
            <person name="Blitz I.L."/>
            <person name="Blumberg B."/>
            <person name="Dichmann D.S."/>
            <person name="Dubchak I."/>
            <person name="Amaya E."/>
            <person name="Detter J.C."/>
            <person name="Fletcher R."/>
            <person name="Gerhard D.S."/>
            <person name="Goodstein D."/>
            <person name="Graves T."/>
            <person name="Grigoriev I.V."/>
            <person name="Grimwood J."/>
            <person name="Kawashima T."/>
            <person name="Lindquist E."/>
            <person name="Lucas S.M."/>
            <person name="Mead P.E."/>
            <person name="Mitros T."/>
            <person name="Ogino H."/>
            <person name="Ohta Y."/>
            <person name="Poliakov A.V."/>
            <person name="Pollet N."/>
            <person name="Robert J."/>
            <person name="Salamov A."/>
            <person name="Sater A.K."/>
            <person name="Schmutz J."/>
            <person name="Terry A."/>
            <person name="Vize P.D."/>
            <person name="Warren W.C."/>
            <person name="Wells D."/>
            <person name="Wills A."/>
            <person name="Wilson R.K."/>
            <person name="Zimmerman L.B."/>
            <person name="Zorn A.M."/>
            <person name="Grainger R."/>
            <person name="Grammer T."/>
            <person name="Khokha M.K."/>
            <person name="Richardson P.M."/>
            <person name="Rokhsar D.S."/>
        </authorList>
    </citation>
    <scope>NUCLEOTIDE SEQUENCE [LARGE SCALE GENOMIC DNA]</scope>
    <source>
        <strain evidence="13">Nigerian</strain>
    </source>
</reference>
<dbReference type="Pfam" id="PF13895">
    <property type="entry name" value="Ig_2"/>
    <property type="match status" value="2"/>
</dbReference>
<dbReference type="InterPro" id="IPR013162">
    <property type="entry name" value="CD80_C2-set"/>
</dbReference>
<dbReference type="SMART" id="SM00408">
    <property type="entry name" value="IGc2"/>
    <property type="match status" value="4"/>
</dbReference>
<feature type="domain" description="Ig-like" evidence="12">
    <location>
        <begin position="330"/>
        <end position="407"/>
    </location>
</feature>
<evidence type="ECO:0000259" key="12">
    <source>
        <dbReference type="PROSITE" id="PS50835"/>
    </source>
</evidence>
<dbReference type="Pfam" id="PF07686">
    <property type="entry name" value="V-set"/>
    <property type="match status" value="1"/>
</dbReference>